<evidence type="ECO:0000313" key="1">
    <source>
        <dbReference type="EMBL" id="RBP05023.1"/>
    </source>
</evidence>
<evidence type="ECO:0000313" key="2">
    <source>
        <dbReference type="Proteomes" id="UP000253529"/>
    </source>
</evidence>
<dbReference type="AlphaFoldDB" id="A0A366ERI1"/>
<keyword evidence="2" id="KW-1185">Reference proteome</keyword>
<reference evidence="1 2" key="1">
    <citation type="submission" date="2018-06" db="EMBL/GenBank/DDBJ databases">
        <title>Genomic Encyclopedia of Type Strains, Phase IV (KMG-IV): sequencing the most valuable type-strain genomes for metagenomic binning, comparative biology and taxonomic classification.</title>
        <authorList>
            <person name="Goeker M."/>
        </authorList>
    </citation>
    <scope>NUCLEOTIDE SEQUENCE [LARGE SCALE GENOMIC DNA]</scope>
    <source>
        <strain evidence="1 2">DSM 24875</strain>
    </source>
</reference>
<dbReference type="InterPro" id="IPR029063">
    <property type="entry name" value="SAM-dependent_MTases_sf"/>
</dbReference>
<comment type="caution">
    <text evidence="1">The sequence shown here is derived from an EMBL/GenBank/DDBJ whole genome shotgun (WGS) entry which is preliminary data.</text>
</comment>
<sequence length="444" mass="48263">MIASRHSLSQAAFEVQVDRWTQAAIGDGATGFPTLLHRLPGVYPTELLASLNRLVESERLDWAVMASIRRQAGSQGVAAVEGRSLLPLPHPLDYEWRFTPDAARSLLDRAVDLTPSGGDLLLFGTPGLAIEALTLPIGRRLAFLAENNCVTDRVFALNQATGSPLSIAFCSGGLPRESADAVFLDPPWYIDFIRPMLAAAAGACRPGGVVLINLPPDGARPTAEADRRGVIAFGRRLGLKIIEHSPLAIRYETPFFERNALAAVGLHPPPQWRRGDLVIFRKFPPTTAPQLVYSSRRRDWTEVCIGRMRLFIAGTGRAGPLEASLASLIVGDILPTVSRRDPRRRAANVWTSGNRIFRTDNPQLVLEAAISCSSEGMGYGIQPGLWGTIGELEALERVAAELRALAAIEAQEEGNTPSLKMERSVPWRSSSTNYWSRSTATMSG</sequence>
<evidence type="ECO:0008006" key="3">
    <source>
        <dbReference type="Google" id="ProtNLM"/>
    </source>
</evidence>
<protein>
    <recommendedName>
        <fullName evidence="3">Methyltransferase family protein</fullName>
    </recommendedName>
</protein>
<dbReference type="RefSeq" id="WP_147262913.1">
    <property type="nucleotide sequence ID" value="NZ_QNRK01000037.1"/>
</dbReference>
<dbReference type="Proteomes" id="UP000253529">
    <property type="component" value="Unassembled WGS sequence"/>
</dbReference>
<dbReference type="OrthoDB" id="8265911at2"/>
<gene>
    <name evidence="1" type="ORF">DFR50_1377</name>
</gene>
<name>A0A366ERI1_9HYPH</name>
<dbReference type="SUPFAM" id="SSF53335">
    <property type="entry name" value="S-adenosyl-L-methionine-dependent methyltransferases"/>
    <property type="match status" value="1"/>
</dbReference>
<organism evidence="1 2">
    <name type="scientific">Roseiarcus fermentans</name>
    <dbReference type="NCBI Taxonomy" id="1473586"/>
    <lineage>
        <taxon>Bacteria</taxon>
        <taxon>Pseudomonadati</taxon>
        <taxon>Pseudomonadota</taxon>
        <taxon>Alphaproteobacteria</taxon>
        <taxon>Hyphomicrobiales</taxon>
        <taxon>Roseiarcaceae</taxon>
        <taxon>Roseiarcus</taxon>
    </lineage>
</organism>
<proteinExistence type="predicted"/>
<dbReference type="EMBL" id="QNRK01000037">
    <property type="protein sequence ID" value="RBP05023.1"/>
    <property type="molecule type" value="Genomic_DNA"/>
</dbReference>
<accession>A0A366ERI1</accession>